<reference evidence="2 3" key="2">
    <citation type="submission" date="2017-06" db="EMBL/GenBank/DDBJ databases">
        <authorList>
            <person name="Varghese N."/>
            <person name="Submissions S."/>
        </authorList>
    </citation>
    <scope>NUCLEOTIDE SEQUENCE [LARGE SCALE GENOMIC DNA]</scope>
    <source>
        <strain evidence="2 3">RLD-1</strain>
    </source>
</reference>
<sequence length="251" mass="28342">MTRPVGKVCPGAAAVAAIGELGKGMTIEYRINLDDEQGFSYRIELERGFDGERAAGAPAWTRLGHNQCSNCPLSREQHRYCPAAVDLHRVIEDFRGLPALKKVEVLVRTPEREYRKQVGLEEGLRALLGVIMATSACPLLGRLKPMAQQHLPFASNQEFITRAVSLYLMRQYFNYREGRHADWELKGLVRLYQQLQLVNQAFWQRIHDTCVGDSNLKAFLSFFSMSSSMSYSLEAQLQKVRPALMSGGEVF</sequence>
<evidence type="ECO:0000313" key="3">
    <source>
        <dbReference type="Proteomes" id="UP000198309"/>
    </source>
</evidence>
<dbReference type="Proteomes" id="UP000198309">
    <property type="component" value="Unassembled WGS sequence"/>
</dbReference>
<dbReference type="Pfam" id="PF21842">
    <property type="entry name" value="DUF6901"/>
    <property type="match status" value="1"/>
</dbReference>
<name>A0A239L079_9PSED</name>
<protein>
    <submittedName>
        <fullName evidence="1">Uncharacterized protein</fullName>
    </submittedName>
</protein>
<proteinExistence type="predicted"/>
<dbReference type="InterPro" id="IPR054196">
    <property type="entry name" value="DUF6901"/>
</dbReference>
<evidence type="ECO:0000313" key="1">
    <source>
        <dbReference type="EMBL" id="SDK30217.1"/>
    </source>
</evidence>
<evidence type="ECO:0000313" key="2">
    <source>
        <dbReference type="EMBL" id="SNT23720.1"/>
    </source>
</evidence>
<gene>
    <name evidence="1" type="ORF">SAMN05216189_103444</name>
    <name evidence="2" type="ORF">SAMN06295949_11844</name>
</gene>
<dbReference type="EMBL" id="FZPC01000018">
    <property type="protein sequence ID" value="SNT23720.1"/>
    <property type="molecule type" value="Genomic_DNA"/>
</dbReference>
<reference evidence="1 4" key="1">
    <citation type="submission" date="2016-10" db="EMBL/GenBank/DDBJ databases">
        <authorList>
            <person name="de Groot N.N."/>
        </authorList>
    </citation>
    <scope>NUCLEOTIDE SEQUENCE [LARGE SCALE GENOMIC DNA]</scope>
    <source>
        <strain evidence="1 4">CCM 7361</strain>
    </source>
</reference>
<evidence type="ECO:0000313" key="4">
    <source>
        <dbReference type="Proteomes" id="UP000199693"/>
    </source>
</evidence>
<organism evidence="1 4">
    <name type="scientific">Pseudomonas delhiensis</name>
    <dbReference type="NCBI Taxonomy" id="366289"/>
    <lineage>
        <taxon>Bacteria</taxon>
        <taxon>Pseudomonadati</taxon>
        <taxon>Pseudomonadota</taxon>
        <taxon>Gammaproteobacteria</taxon>
        <taxon>Pseudomonadales</taxon>
        <taxon>Pseudomonadaceae</taxon>
        <taxon>Pseudomonas</taxon>
    </lineage>
</organism>
<accession>A0A239L079</accession>
<keyword evidence="3" id="KW-1185">Reference proteome</keyword>
<dbReference type="EMBL" id="FNEC01000034">
    <property type="protein sequence ID" value="SDK30217.1"/>
    <property type="molecule type" value="Genomic_DNA"/>
</dbReference>
<dbReference type="AlphaFoldDB" id="A0A239L079"/>
<dbReference type="Proteomes" id="UP000199693">
    <property type="component" value="Unassembled WGS sequence"/>
</dbReference>